<gene>
    <name evidence="7" type="ORF">EDC56_2058</name>
</gene>
<dbReference type="InterPro" id="IPR004960">
    <property type="entry name" value="LipA_acyltrans"/>
</dbReference>
<sequence>MGILKFITLLYYPLQLTLGRGLGRLLLIVAKRRKHIAATNLRLCFPELSEQAQRQLLKETFEAQAIGLIETANAWFTAPEKLRHRVTTHNIDVLHQAAEKGNGVLMLGGHYTTLDLSASLLSLFCRYDAIYRQQKNPVIEHIMTTSRQRFLSGGQVIPQSDMRGVYKSLKSGHTLWYPPDQDYGAKHSEFVDFFGVKAATIKAPSRMIKQCAPAVIHCHHYRDKQGHYHIHFTDGSNINGNDTLADCANINAHLEHTIRQHPEQYMWVHRRFKSRPENSKKVY</sequence>
<keyword evidence="8" id="KW-1185">Reference proteome</keyword>
<keyword evidence="5" id="KW-0472">Membrane</keyword>
<proteinExistence type="predicted"/>
<dbReference type="PANTHER" id="PTHR30606">
    <property type="entry name" value="LIPID A BIOSYNTHESIS LAUROYL ACYLTRANSFERASE"/>
    <property type="match status" value="1"/>
</dbReference>
<protein>
    <submittedName>
        <fullName evidence="7">KDO2-lipid IV(A) lauroyltransferase</fullName>
    </submittedName>
</protein>
<dbReference type="EMBL" id="RKHR01000004">
    <property type="protein sequence ID" value="ROS01614.1"/>
    <property type="molecule type" value="Genomic_DNA"/>
</dbReference>
<dbReference type="GO" id="GO:0005886">
    <property type="term" value="C:plasma membrane"/>
    <property type="evidence" value="ECO:0007669"/>
    <property type="project" value="UniProtKB-SubCell"/>
</dbReference>
<dbReference type="GO" id="GO:0009247">
    <property type="term" value="P:glycolipid biosynthetic process"/>
    <property type="evidence" value="ECO:0007669"/>
    <property type="project" value="UniProtKB-ARBA"/>
</dbReference>
<accession>A0A3N2DP77</accession>
<evidence type="ECO:0000256" key="1">
    <source>
        <dbReference type="ARBA" id="ARBA00004533"/>
    </source>
</evidence>
<reference evidence="7 8" key="1">
    <citation type="submission" date="2018-11" db="EMBL/GenBank/DDBJ databases">
        <title>Genomic Encyclopedia of Type Strains, Phase IV (KMG-IV): sequencing the most valuable type-strain genomes for metagenomic binning, comparative biology and taxonomic classification.</title>
        <authorList>
            <person name="Goeker M."/>
        </authorList>
    </citation>
    <scope>NUCLEOTIDE SEQUENCE [LARGE SCALE GENOMIC DNA]</scope>
    <source>
        <strain evidence="7 8">DSM 100316</strain>
    </source>
</reference>
<dbReference type="PIRSF" id="PIRSF026649">
    <property type="entry name" value="MsbB"/>
    <property type="match status" value="1"/>
</dbReference>
<dbReference type="AlphaFoldDB" id="A0A3N2DP77"/>
<keyword evidence="6" id="KW-0012">Acyltransferase</keyword>
<keyword evidence="3" id="KW-0997">Cell inner membrane</keyword>
<dbReference type="Proteomes" id="UP000275394">
    <property type="component" value="Unassembled WGS sequence"/>
</dbReference>
<evidence type="ECO:0000256" key="5">
    <source>
        <dbReference type="ARBA" id="ARBA00023136"/>
    </source>
</evidence>
<dbReference type="GO" id="GO:0016746">
    <property type="term" value="F:acyltransferase activity"/>
    <property type="evidence" value="ECO:0007669"/>
    <property type="project" value="UniProtKB-KW"/>
</dbReference>
<organism evidence="7 8">
    <name type="scientific">Sinobacterium caligoides</name>
    <dbReference type="NCBI Taxonomy" id="933926"/>
    <lineage>
        <taxon>Bacteria</taxon>
        <taxon>Pseudomonadati</taxon>
        <taxon>Pseudomonadota</taxon>
        <taxon>Gammaproteobacteria</taxon>
        <taxon>Cellvibrionales</taxon>
        <taxon>Spongiibacteraceae</taxon>
        <taxon>Sinobacterium</taxon>
    </lineage>
</organism>
<evidence type="ECO:0000313" key="7">
    <source>
        <dbReference type="EMBL" id="ROS01614.1"/>
    </source>
</evidence>
<evidence type="ECO:0000256" key="3">
    <source>
        <dbReference type="ARBA" id="ARBA00022519"/>
    </source>
</evidence>
<dbReference type="Pfam" id="PF03279">
    <property type="entry name" value="Lip_A_acyltrans"/>
    <property type="match status" value="1"/>
</dbReference>
<dbReference type="OrthoDB" id="9803456at2"/>
<comment type="subcellular location">
    <subcellularLocation>
        <location evidence="1">Cell inner membrane</location>
    </subcellularLocation>
</comment>
<evidence type="ECO:0000256" key="6">
    <source>
        <dbReference type="ARBA" id="ARBA00023315"/>
    </source>
</evidence>
<keyword evidence="4 7" id="KW-0808">Transferase</keyword>
<keyword evidence="2" id="KW-1003">Cell membrane</keyword>
<name>A0A3N2DP77_9GAMM</name>
<evidence type="ECO:0000256" key="2">
    <source>
        <dbReference type="ARBA" id="ARBA00022475"/>
    </source>
</evidence>
<dbReference type="PANTHER" id="PTHR30606:SF9">
    <property type="entry name" value="LIPID A BIOSYNTHESIS LAUROYLTRANSFERASE"/>
    <property type="match status" value="1"/>
</dbReference>
<dbReference type="CDD" id="cd07984">
    <property type="entry name" value="LPLAT_LABLAT-like"/>
    <property type="match status" value="1"/>
</dbReference>
<comment type="caution">
    <text evidence="7">The sequence shown here is derived from an EMBL/GenBank/DDBJ whole genome shotgun (WGS) entry which is preliminary data.</text>
</comment>
<evidence type="ECO:0000313" key="8">
    <source>
        <dbReference type="Proteomes" id="UP000275394"/>
    </source>
</evidence>
<evidence type="ECO:0000256" key="4">
    <source>
        <dbReference type="ARBA" id="ARBA00022679"/>
    </source>
</evidence>